<reference evidence="3" key="1">
    <citation type="submission" date="2017-06" db="EMBL/GenBank/DDBJ databases">
        <title>Capnocytophaga spp. assemblies.</title>
        <authorList>
            <person name="Gulvik C.A."/>
        </authorList>
    </citation>
    <scope>NUCLEOTIDE SEQUENCE [LARGE SCALE GENOMIC DNA]</scope>
    <source>
        <strain evidence="3">H1496</strain>
    </source>
</reference>
<dbReference type="EMBL" id="CP022386">
    <property type="protein sequence ID" value="ATA85821.1"/>
    <property type="molecule type" value="Genomic_DNA"/>
</dbReference>
<feature type="domain" description="GmrSD restriction endonucleases N-terminal" evidence="1">
    <location>
        <begin position="9"/>
        <end position="255"/>
    </location>
</feature>
<dbReference type="PANTHER" id="PTHR37292">
    <property type="entry name" value="VNG6097C"/>
    <property type="match status" value="1"/>
</dbReference>
<dbReference type="Proteomes" id="UP000217250">
    <property type="component" value="Chromosome"/>
</dbReference>
<dbReference type="InterPro" id="IPR004919">
    <property type="entry name" value="GmrSD_N"/>
</dbReference>
<dbReference type="RefSeq" id="WP_095909306.1">
    <property type="nucleotide sequence ID" value="NZ_CP022386.1"/>
</dbReference>
<name>A0A250FLA0_9FLAO</name>
<proteinExistence type="predicted"/>
<dbReference type="Gene3D" id="1.10.10.60">
    <property type="entry name" value="Homeodomain-like"/>
    <property type="match status" value="1"/>
</dbReference>
<dbReference type="KEGG" id="cgh:CGC50_00820"/>
<dbReference type="GeneID" id="84807108"/>
<protein>
    <recommendedName>
        <fullName evidence="1">GmrSD restriction endonucleases N-terminal domain-containing protein</fullName>
    </recommendedName>
</protein>
<organism evidence="2 3">
    <name type="scientific">Capnocytophaga gingivalis</name>
    <dbReference type="NCBI Taxonomy" id="1017"/>
    <lineage>
        <taxon>Bacteria</taxon>
        <taxon>Pseudomonadati</taxon>
        <taxon>Bacteroidota</taxon>
        <taxon>Flavobacteriia</taxon>
        <taxon>Flavobacteriales</taxon>
        <taxon>Flavobacteriaceae</taxon>
        <taxon>Capnocytophaga</taxon>
    </lineage>
</organism>
<gene>
    <name evidence="2" type="ORF">CGC50_00820</name>
</gene>
<accession>A0A250FLA0</accession>
<dbReference type="AlphaFoldDB" id="A0A250FLA0"/>
<evidence type="ECO:0000313" key="2">
    <source>
        <dbReference type="EMBL" id="ATA85821.1"/>
    </source>
</evidence>
<evidence type="ECO:0000259" key="1">
    <source>
        <dbReference type="Pfam" id="PF03235"/>
    </source>
</evidence>
<dbReference type="PANTHER" id="PTHR37292:SF2">
    <property type="entry name" value="DUF262 DOMAIN-CONTAINING PROTEIN"/>
    <property type="match status" value="1"/>
</dbReference>
<sequence>MATWKPYRISDIVTEIDEEKFVLPVIQRSLVWTEEKIELLYDTVLKGNSFGGIMVIEEEKGTRPLFSYRPFTKDGNFIESKEVEKLRQQQSFVIDGQQRLQSFYIGLKGSINGKELYFDLFSDYNSLFEFKFEKNEKDLPKTSKEIEDRVITKYFWYPAKELLRMLKDTDDEEIVADEIILNNDIEEKNEKDHIGKNIKAFYKNIISSESLGISKVTINKKLPEIDNRQRIVELFRRLNDGGTKLSSFDLVASILKGFSWEMESFLREMLQDNEDIGLSQENLIKLIFLLQDNYNKEMASIEASDAQFAIANKERIRIVIKALKDFLKRTYLYDYYKDENRSFIPLFFIAYHLFHKDISNKEVERYFDNYDTSNEDFPLMKDWILHSLLNGVFRSKGAGWIPYSTGIRKILNVVKEHKNKLFPTDKLFSIYREHPIIFTKDYLIDNDYDRLEDLDKSLIFYLIYGKIIRTSDVDHIMPKNILLKKGYDLEEINSIKNFQLLDSRTNQFDKNGKSFFDWVSNPIYVKDLNGYLKIHLIPSNEALWKEENFREFIEERRKLILKKIRTFCSKIIQSVLSSIPEKRDSVKSNYENYKEKTKAIYPNAYEKWTEEDDKKLASLYAEKKSIKELCDIFGRNEGGIQSRIEKLGLEGKYN</sequence>
<evidence type="ECO:0000313" key="3">
    <source>
        <dbReference type="Proteomes" id="UP000217250"/>
    </source>
</evidence>
<dbReference type="OrthoDB" id="9798761at2"/>
<dbReference type="Pfam" id="PF03235">
    <property type="entry name" value="GmrSD_N"/>
    <property type="match status" value="1"/>
</dbReference>